<dbReference type="AlphaFoldDB" id="A0A382M2N5"/>
<dbReference type="EMBL" id="UINC01089938">
    <property type="protein sequence ID" value="SVC41441.1"/>
    <property type="molecule type" value="Genomic_DNA"/>
</dbReference>
<evidence type="ECO:0000313" key="3">
    <source>
        <dbReference type="EMBL" id="SVC41441.1"/>
    </source>
</evidence>
<reference evidence="3" key="1">
    <citation type="submission" date="2018-05" db="EMBL/GenBank/DDBJ databases">
        <authorList>
            <person name="Lanie J.A."/>
            <person name="Ng W.-L."/>
            <person name="Kazmierczak K.M."/>
            <person name="Andrzejewski T.M."/>
            <person name="Davidsen T.M."/>
            <person name="Wayne K.J."/>
            <person name="Tettelin H."/>
            <person name="Glass J.I."/>
            <person name="Rusch D."/>
            <person name="Podicherti R."/>
            <person name="Tsui H.-C.T."/>
            <person name="Winkler M.E."/>
        </authorList>
    </citation>
    <scope>NUCLEOTIDE SEQUENCE</scope>
</reference>
<feature type="domain" description="HPt" evidence="2">
    <location>
        <begin position="1"/>
        <end position="104"/>
    </location>
</feature>
<accession>A0A382M2N5</accession>
<dbReference type="GO" id="GO:0005737">
    <property type="term" value="C:cytoplasm"/>
    <property type="evidence" value="ECO:0007669"/>
    <property type="project" value="InterPro"/>
</dbReference>
<dbReference type="InterPro" id="IPR004105">
    <property type="entry name" value="CheA-like_dim"/>
</dbReference>
<dbReference type="InterPro" id="IPR008207">
    <property type="entry name" value="Sig_transdc_His_kin_Hpt_dom"/>
</dbReference>
<dbReference type="InterPro" id="IPR036097">
    <property type="entry name" value="HisK_dim/P_sf"/>
</dbReference>
<dbReference type="SUPFAM" id="SSF47384">
    <property type="entry name" value="Homodimeric domain of signal transducing histidine kinase"/>
    <property type="match status" value="1"/>
</dbReference>
<feature type="compositionally biased region" description="Polar residues" evidence="1">
    <location>
        <begin position="257"/>
        <end position="268"/>
    </location>
</feature>
<dbReference type="Gene3D" id="1.10.287.560">
    <property type="entry name" value="Histidine kinase CheA-like, homodimeric domain"/>
    <property type="match status" value="1"/>
</dbReference>
<dbReference type="Gene3D" id="1.20.120.160">
    <property type="entry name" value="HPT domain"/>
    <property type="match status" value="1"/>
</dbReference>
<dbReference type="SMART" id="SM01231">
    <property type="entry name" value="H-kinase_dim"/>
    <property type="match status" value="1"/>
</dbReference>
<dbReference type="InterPro" id="IPR051315">
    <property type="entry name" value="Bact_Chemotaxis_CheA"/>
</dbReference>
<dbReference type="CDD" id="cd00088">
    <property type="entry name" value="HPT"/>
    <property type="match status" value="1"/>
</dbReference>
<name>A0A382M2N5_9ZZZZ</name>
<dbReference type="PANTHER" id="PTHR43395:SF10">
    <property type="entry name" value="CHEMOTAXIS PROTEIN CHEA"/>
    <property type="match status" value="1"/>
</dbReference>
<dbReference type="GO" id="GO:0000155">
    <property type="term" value="F:phosphorelay sensor kinase activity"/>
    <property type="evidence" value="ECO:0007669"/>
    <property type="project" value="InterPro"/>
</dbReference>
<evidence type="ECO:0000256" key="1">
    <source>
        <dbReference type="SAM" id="MobiDB-lite"/>
    </source>
</evidence>
<dbReference type="InterPro" id="IPR037006">
    <property type="entry name" value="CheA-like_homodim_sf"/>
</dbReference>
<dbReference type="PANTHER" id="PTHR43395">
    <property type="entry name" value="SENSOR HISTIDINE KINASE CHEA"/>
    <property type="match status" value="1"/>
</dbReference>
<organism evidence="3">
    <name type="scientific">marine metagenome</name>
    <dbReference type="NCBI Taxonomy" id="408172"/>
    <lineage>
        <taxon>unclassified sequences</taxon>
        <taxon>metagenomes</taxon>
        <taxon>ecological metagenomes</taxon>
    </lineage>
</organism>
<dbReference type="SUPFAM" id="SSF47226">
    <property type="entry name" value="Histidine-containing phosphotransfer domain, HPT domain"/>
    <property type="match status" value="1"/>
</dbReference>
<dbReference type="InterPro" id="IPR036641">
    <property type="entry name" value="HPT_dom_sf"/>
</dbReference>
<dbReference type="Pfam" id="PF01627">
    <property type="entry name" value="Hpt"/>
    <property type="match status" value="1"/>
</dbReference>
<dbReference type="GO" id="GO:0006935">
    <property type="term" value="P:chemotaxis"/>
    <property type="evidence" value="ECO:0007669"/>
    <property type="project" value="InterPro"/>
</dbReference>
<dbReference type="SMART" id="SM00073">
    <property type="entry name" value="HPT"/>
    <property type="match status" value="1"/>
</dbReference>
<protein>
    <recommendedName>
        <fullName evidence="2">HPt domain-containing protein</fullName>
    </recommendedName>
</protein>
<proteinExistence type="predicted"/>
<evidence type="ECO:0000259" key="2">
    <source>
        <dbReference type="PROSITE" id="PS50894"/>
    </source>
</evidence>
<feature type="compositionally biased region" description="Basic and acidic residues" evidence="1">
    <location>
        <begin position="296"/>
        <end position="311"/>
    </location>
</feature>
<feature type="non-terminal residue" evidence="3">
    <location>
        <position position="356"/>
    </location>
</feature>
<feature type="region of interest" description="Disordered" evidence="1">
    <location>
        <begin position="248"/>
        <end position="316"/>
    </location>
</feature>
<sequence>MTPDQLPTDEFIEEAGDLLQELESALLQLETTPQNSQLIDQVFRCVHTIKGGAGMVMQPELADYAHQLESLLERVRSGILPCTVELVSLLLESLDCLNSFVAFVRGEGEVNVNLRAQTLERLKEFLPGNGSSGRPTVQSEPIDQNELKVSASDQQTTAFLIALKFDPQTLRNGGDPLILLEQLSEIGEIVSIAHTGSLPGLEEIDPETLYLWWSIKLVTGRTLDEIEEILVFYREHHEIDIELAVPPPAEPTVAASGETTASSFSLPDQQGDAGRPTSAEQPPAPVDQEPTAPSRTRADVDAGMEKPDKHAAPQTIRVSVDRLDDLQNLVGETVLNQSRLRRLGEQIMATDEHLGD</sequence>
<dbReference type="PROSITE" id="PS50894">
    <property type="entry name" value="HPT"/>
    <property type="match status" value="1"/>
</dbReference>
<gene>
    <name evidence="3" type="ORF">METZ01_LOCUS294295</name>
</gene>
<dbReference type="Pfam" id="PF02895">
    <property type="entry name" value="H-kinase_dim"/>
    <property type="match status" value="1"/>
</dbReference>